<feature type="compositionally biased region" description="Basic and acidic residues" evidence="1">
    <location>
        <begin position="144"/>
        <end position="163"/>
    </location>
</feature>
<feature type="region of interest" description="Disordered" evidence="1">
    <location>
        <begin position="1436"/>
        <end position="1457"/>
    </location>
</feature>
<feature type="compositionally biased region" description="Polar residues" evidence="1">
    <location>
        <begin position="2257"/>
        <end position="2267"/>
    </location>
</feature>
<dbReference type="Proteomes" id="UP001183629">
    <property type="component" value="Unassembled WGS sequence"/>
</dbReference>
<organism evidence="2 3">
    <name type="scientific">Catenuloplanes niger</name>
    <dbReference type="NCBI Taxonomy" id="587534"/>
    <lineage>
        <taxon>Bacteria</taxon>
        <taxon>Bacillati</taxon>
        <taxon>Actinomycetota</taxon>
        <taxon>Actinomycetes</taxon>
        <taxon>Micromonosporales</taxon>
        <taxon>Micromonosporaceae</taxon>
        <taxon>Catenuloplanes</taxon>
    </lineage>
</organism>
<feature type="compositionally biased region" description="Polar residues" evidence="1">
    <location>
        <begin position="1837"/>
        <end position="1847"/>
    </location>
</feature>
<feature type="region of interest" description="Disordered" evidence="1">
    <location>
        <begin position="2250"/>
        <end position="2273"/>
    </location>
</feature>
<accession>A0AAE3ZVF4</accession>
<feature type="region of interest" description="Disordered" evidence="1">
    <location>
        <begin position="853"/>
        <end position="873"/>
    </location>
</feature>
<dbReference type="InterPro" id="IPR036689">
    <property type="entry name" value="ESAT-6-like_sf"/>
</dbReference>
<reference evidence="2 3" key="1">
    <citation type="submission" date="2023-07" db="EMBL/GenBank/DDBJ databases">
        <title>Sequencing the genomes of 1000 actinobacteria strains.</title>
        <authorList>
            <person name="Klenk H.-P."/>
        </authorList>
    </citation>
    <scope>NUCLEOTIDE SEQUENCE [LARGE SCALE GENOMIC DNA]</scope>
    <source>
        <strain evidence="2 3">DSM 44711</strain>
    </source>
</reference>
<feature type="region of interest" description="Disordered" evidence="1">
    <location>
        <begin position="1558"/>
        <end position="1580"/>
    </location>
</feature>
<feature type="region of interest" description="Disordered" evidence="1">
    <location>
        <begin position="2491"/>
        <end position="2513"/>
    </location>
</feature>
<sequence>MSSSDESDIGSRASFSDGSTAEYDAGGELVRRTTPDGVVYETFDAQARPTGGHTDAAQFTINYPEAGNGSESGTGSASVEYAANGDVLRQRTADGTVLEAFDADGRPHEGSAGGVHFSIDYRADGRTVHTFDNGAVVQYSQDGRVTRQESPDGTVYHRFDSEGRPTAGTAPDRDGGAGSTGFTIDYTADGGSVIRYTDGTSATFDSAGRVVAQESADGAVYSDFDDRGRPLAGSADGRDFTIDYSADGGSTMRYDDGASVGVDADGDVTRQQNADGTAYTSFDAEGRPTAGETDGRSFTISYDQSGNSTARYADGSSVLTDAAGTTLRLTTADGGVYTSFDAEGRPTAGSTADGETFSIAYDDRSQTSTMTYQNGSSVVTDAAGTTLWLTTADGGVYTSFDAEGRPLAGTTADGETIEISYEANGNSTARYGGADGTTVTSNADGDPVRMVTPDATYDAFDAEGRPTHGKTADGQSIEISYEANGNSTARYGGADGTTVTSNADGDPVRMVTPDATYDAFDAEGRPTHGKTADGQSIDISYEANGNSTARYGGADGTTVTSNAEGDPVRMVSADATYDGFDGEGRPTHGKTADGQSIEISYEANGNSTARYGGAGGGTTVTSNADGDPIRMVSADATYDAFDAEGRPTHGKTADGQSIEISYEANGNSTARYGGADGGVTVTSNADGDPVRMVSADATYDGFDAEGRPTHGKTADGQSIDISYEANGNSTARYGDAEGGGTTVTSNADGDPVRMVSADATYDAFDAEGRPTHGKTADGQSIDISYEANGNSTARYGGTGGGTTVTSNADGDPVRMVSADATYDAFDAEGRPTHGKTADGQSIEISYEANGNSTARYGDAEGGGTTVTSNADGDPVRMVSADATYDGFDAEGRPTHGKTADGQSIDISYEANGNSTARYGGADGGVTVTSNADGDPVRMVSADATYDGFDAEGRPTHGKTADGQSIDISYEANGNSTARYGGSGGSGGVSVTSNADGDPIRMVSADATYDAFDAEGRPTHGKTADGQSIDIAYESNGISTARYGGSGGGTTVTSNADGDPLRMVSADATYDRFDAEGRPTHGQTADGQSIDIAYEANGSSTARYGGADGGTTVTSNADGDPIRMVSADATYDAFDAEGRPTHGQTADGQSIDIAYEANGNSTARYGGSGGGTTVTSNADGDPVRMVSADATYDGFDAEGRPTHGQTADGQSIDIAYEANGNSTARYGGADGGTTVTSNADGDPVRMVTADATYDAFDAEGRPMHGKTADGQSIDIAYEANGNSTARYGGADGGTTVTSDADGDPVRMVTADATYDAFDAEGRPTHGKTADGQSIDIAYEANGNSTARYGGADGGTTVTSNADGDPVRMVTADATYDAFDGEGRPTHGKTADGQTIDIGYEGNGTSTARYSGSSGGTTVTSDADGDPLRMVTADATYDGFDAEGRPTHGKTADGQSIDIGYEGNGNSTARYGGADGGTTVTSNADGAPIRMQTADATYDRFDGEGRPTHGTTKDGQSIDIGYEGNGNSTARYSGADGGTTVTSNADGAPIRMQTADATYDRFDGEGRPTHGTTKDGQSIDIGYEGNGNSTARYGGADGGMTVTSNADGAPIRMQTADATYDRFDGEGRPTHGTTKDGQSIDIGYEGNGNSTARYGGADGGVTVTSNADGDPIRMVSADATYDRFDGEGRPTHGTTKDGQSIDIGYEGNGNSTARYGGADGGVTVTSNADGDPIRMQTADATYDRFDGEGRPTHGTTKDGQSIDIGYEGNGNSVSRYGGADGTTVTSNPDGQPIRMETPDATYDRFDGEGRPTHGTTKDNQTVDISYQGENSVARYSGADGTTTVTSNGNGDPVRMETPDATYDRFDGEGRPTHGTTGDGQSVDISYQGDNSVAHYAGPDGGITVTSNGNGDPIRMQTPDATYDRFDGEGRPTHGTTKDNESVDISYQGDNSVAHYAGPDGGITVTSNADGDPIRMQTPDATYDRFDGEGRPTHGTTGDGQSVDISYQGDNSVAHYAGPDGGITVTSNGNGDPIRMETPDATYDRFDGEGRPTHGMTKEGQPVDISYQGENSVAHYTDPDGDVTITSNADGDPIRMVTGDATYDRFDAEGRPIHGSMKDGQSVDISYQGDNSVARYTGADGTTTVTSNGNGDPIRMDTEDASYDRFDGEGRPLHGTTKDGQSVDISYQGDNSVARYTGADGTTTVTSNGNGDPIRMDTEDASYDRFDGEGRPLHGTTKDGQSVDISYQGDNSVARYTGPDGTTTVTSNGNGDPIRMDTEDASYDRFDGEGRPIHGTTKDGQSVDISYQGEGSTAHYAGPDGGVTVTSNGDGDPVRMETADATYDRFDGEGRPIHGVTKDGDQVTIEYQGDNSIARYASPDGTVTVTSNGDGDPIRMETPDATYDRFDGEGRPTHGVTEDGQSVDISYQGDTSIASYAGPDGTTTVTSNADGDPIRMETPDATYDRFDGEGRPIHGTTKDGQSVDIAYQGDTSIASYAGPDGTTTVTSNADGDPIRMETPDATYDRFDGEGRPIHGTTADGQPIDIAYEGGNSIARYSGPDGQTIVTSNADGDPISMVTADGTTFDRFDGEGRPIHGTTKDDEEVNLSYDGAGNSTAHYPASDTTVVSNADGDPIRMTTGDGTTFTQFDGQGRPTAGTTADNEPITITYDDAAKTSTAHYANGTEVDSNADGDPIQMRTPDATFDAFDAQGRPVAGMTKQGESVSISYDDVAHTSTAVYGNDVEVVSNADGDPIEMRTPDATFTGFDAQGRPIAGMTKQGESVSITYDDVAHTSTAVYGNDVEVVSNADGDPIEMRTPDATFTGFDAQGRPIAGMTKQGESVSITYDDVAHTSTAVYGNDVEVVSDADGKPLEMRTPDATYNDFYEDGRPRGGVTKDGDSIAITYDDVAGTTTATYNGDTEVISKGDVTLEMRTPDAIYTEFYPDGRVKAGTTRKDNESILVTYDDAAGTATTKYGNHTEVLSKGDVVLEMRTPDAIYTKFDGQNRPTGGHTTEDHDTISIVYDDGAKISTTTYGDGTRYVAQFDGTPVSLLSDGILYDQFDGKRRPVSGINQETSETVKITYDDEAKTSTTTFGNGGELISDLNGNPIKFTAADGTIFSEFYPDKRPKAGVADGVPFTITYDDVAKTSRIDYQGGTYVLLNEHDKPTYMQTGDGYKFDQFYDDGRPKSGTTPEGDKIVFTYDDTRHETTAIINDGEQTIVYDKDNKPLSMTTDDGWIFSAYDPELDKFTRGWDPDKKQFFDITYGPGGEVTWTYGKDEYIRFDEQGNPLYQVTHDDDGNVVHIDYTVQIPLLKTTAELTQTERDKISDLLDEMKKSLSEGETYWVSPAGTTYATYRKAIELASKNLLTVLDASIKKLNLTHQNYVDAEKQNAENFRPDR</sequence>
<feature type="region of interest" description="Disordered" evidence="1">
    <location>
        <begin position="792"/>
        <end position="811"/>
    </location>
</feature>
<name>A0AAE3ZVF4_9ACTN</name>
<gene>
    <name evidence="2" type="ORF">J2S44_006134</name>
</gene>
<feature type="region of interest" description="Disordered" evidence="1">
    <location>
        <begin position="2373"/>
        <end position="2393"/>
    </location>
</feature>
<feature type="compositionally biased region" description="Polar residues" evidence="1">
    <location>
        <begin position="2197"/>
        <end position="2207"/>
    </location>
</feature>
<dbReference type="PANTHER" id="PTHR32305">
    <property type="match status" value="1"/>
</dbReference>
<proteinExistence type="predicted"/>
<evidence type="ECO:0000313" key="2">
    <source>
        <dbReference type="EMBL" id="MDR7325884.1"/>
    </source>
</evidence>
<evidence type="ECO:0000313" key="3">
    <source>
        <dbReference type="Proteomes" id="UP001183629"/>
    </source>
</evidence>
<feature type="region of interest" description="Disordered" evidence="1">
    <location>
        <begin position="144"/>
        <end position="181"/>
    </location>
</feature>
<feature type="compositionally biased region" description="Basic and acidic residues" evidence="1">
    <location>
        <begin position="1799"/>
        <end position="1809"/>
    </location>
</feature>
<dbReference type="Gene3D" id="2.180.10.10">
    <property type="entry name" value="RHS repeat-associated core"/>
    <property type="match status" value="4"/>
</dbReference>
<feature type="region of interest" description="Disordered" evidence="1">
    <location>
        <begin position="1619"/>
        <end position="1639"/>
    </location>
</feature>
<feature type="region of interest" description="Disordered" evidence="1">
    <location>
        <begin position="1"/>
        <end position="32"/>
    </location>
</feature>
<dbReference type="PANTHER" id="PTHR32305:SF15">
    <property type="entry name" value="PROTEIN RHSA-RELATED"/>
    <property type="match status" value="1"/>
</dbReference>
<feature type="region of interest" description="Disordered" evidence="1">
    <location>
        <begin position="1780"/>
        <end position="1818"/>
    </location>
</feature>
<dbReference type="EMBL" id="JAVDYC010000001">
    <property type="protein sequence ID" value="MDR7325884.1"/>
    <property type="molecule type" value="Genomic_DNA"/>
</dbReference>
<feature type="region of interest" description="Disordered" evidence="1">
    <location>
        <begin position="730"/>
        <end position="749"/>
    </location>
</feature>
<protein>
    <submittedName>
        <fullName evidence="2">YD repeat-containing protein</fullName>
    </submittedName>
</protein>
<feature type="region of interest" description="Disordered" evidence="1">
    <location>
        <begin position="1405"/>
        <end position="1424"/>
    </location>
</feature>
<evidence type="ECO:0000256" key="1">
    <source>
        <dbReference type="SAM" id="MobiDB-lite"/>
    </source>
</evidence>
<dbReference type="InterPro" id="IPR050708">
    <property type="entry name" value="T6SS_VgrG/RHS"/>
</dbReference>
<feature type="region of interest" description="Disordered" evidence="1">
    <location>
        <begin position="2430"/>
        <end position="2453"/>
    </location>
</feature>
<feature type="region of interest" description="Disordered" evidence="1">
    <location>
        <begin position="1833"/>
        <end position="1853"/>
    </location>
</feature>
<dbReference type="Gene3D" id="1.10.287.1060">
    <property type="entry name" value="ESAT-6-like"/>
    <property type="match status" value="1"/>
</dbReference>
<feature type="region of interest" description="Disordered" evidence="1">
    <location>
        <begin position="1376"/>
        <end position="1395"/>
    </location>
</feature>
<feature type="region of interest" description="Disordered" evidence="1">
    <location>
        <begin position="1497"/>
        <end position="1518"/>
    </location>
</feature>
<comment type="caution">
    <text evidence="2">The sequence shown here is derived from an EMBL/GenBank/DDBJ whole genome shotgun (WGS) entry which is preliminary data.</text>
</comment>
<dbReference type="SUPFAM" id="SSF140453">
    <property type="entry name" value="EsxAB dimer-like"/>
    <property type="match status" value="1"/>
</dbReference>
<keyword evidence="3" id="KW-1185">Reference proteome</keyword>
<feature type="region of interest" description="Disordered" evidence="1">
    <location>
        <begin position="1741"/>
        <end position="1763"/>
    </location>
</feature>
<dbReference type="RefSeq" id="WP_310420951.1">
    <property type="nucleotide sequence ID" value="NZ_JAVDYC010000001.1"/>
</dbReference>
<feature type="region of interest" description="Disordered" evidence="1">
    <location>
        <begin position="2191"/>
        <end position="2213"/>
    </location>
</feature>